<dbReference type="PANTHER" id="PTHR11638">
    <property type="entry name" value="ATP-DEPENDENT CLP PROTEASE"/>
    <property type="match status" value="1"/>
</dbReference>
<comment type="caution">
    <text evidence="6">The sequence shown here is derived from an EMBL/GenBank/DDBJ whole genome shotgun (WGS) entry which is preliminary data.</text>
</comment>
<evidence type="ECO:0000313" key="6">
    <source>
        <dbReference type="EMBL" id="DAD19273.1"/>
    </source>
</evidence>
<sequence>MILLPSVFLLLHLVNIGLLNKFTHKTSEAITGAHELAMNSGHAQFTPIHMAVASITDPNGILRQAVTSVGGDEAVNSFERVVNQAMKKIPSQHLAPDEIPASTSLIKDSQIGDLLKEARVSAARVKSEVEKLRGKEGGRLKALKTYGHDLVEQAGKLDPVIGRDEEIRRVIRILSRRTKNNPVLIGEPGVGKIVVVEGLAQRIVTGDVPSNLLDVRLMLWIWVPLWLEPNTEENMRRG</sequence>
<dbReference type="PANTHER" id="PTHR11638:SF18">
    <property type="entry name" value="HEAT SHOCK PROTEIN 104"/>
    <property type="match status" value="1"/>
</dbReference>
<feature type="chain" id="PRO_5032413827" description="Clp R domain-containing protein" evidence="4">
    <location>
        <begin position="20"/>
        <end position="238"/>
    </location>
</feature>
<dbReference type="Gene3D" id="3.40.50.300">
    <property type="entry name" value="P-loop containing nucleotide triphosphate hydrolases"/>
    <property type="match status" value="1"/>
</dbReference>
<feature type="domain" description="Clp R" evidence="5">
    <location>
        <begin position="19"/>
        <end position="238"/>
    </location>
</feature>
<dbReference type="Pfam" id="PF02861">
    <property type="entry name" value="Clp_N"/>
    <property type="match status" value="1"/>
</dbReference>
<keyword evidence="1" id="KW-0547">Nucleotide-binding</keyword>
<evidence type="ECO:0000259" key="5">
    <source>
        <dbReference type="PROSITE" id="PS51903"/>
    </source>
</evidence>
<dbReference type="InterPro" id="IPR050130">
    <property type="entry name" value="ClpA_ClpB"/>
</dbReference>
<dbReference type="InterPro" id="IPR036628">
    <property type="entry name" value="Clp_N_dom_sf"/>
</dbReference>
<dbReference type="InterPro" id="IPR027417">
    <property type="entry name" value="P-loop_NTPase"/>
</dbReference>
<dbReference type="Proteomes" id="UP000607653">
    <property type="component" value="Unassembled WGS sequence"/>
</dbReference>
<dbReference type="GO" id="GO:0005524">
    <property type="term" value="F:ATP binding"/>
    <property type="evidence" value="ECO:0007669"/>
    <property type="project" value="UniProtKB-KW"/>
</dbReference>
<name>A0A822XHW0_NELNU</name>
<accession>A0A822XHW0</accession>
<dbReference type="SUPFAM" id="SSF52540">
    <property type="entry name" value="P-loop containing nucleoside triphosphate hydrolases"/>
    <property type="match status" value="1"/>
</dbReference>
<dbReference type="PROSITE" id="PS51903">
    <property type="entry name" value="CLP_R"/>
    <property type="match status" value="1"/>
</dbReference>
<organism evidence="6 7">
    <name type="scientific">Nelumbo nucifera</name>
    <name type="common">Sacred lotus</name>
    <dbReference type="NCBI Taxonomy" id="4432"/>
    <lineage>
        <taxon>Eukaryota</taxon>
        <taxon>Viridiplantae</taxon>
        <taxon>Streptophyta</taxon>
        <taxon>Embryophyta</taxon>
        <taxon>Tracheophyta</taxon>
        <taxon>Spermatophyta</taxon>
        <taxon>Magnoliopsida</taxon>
        <taxon>Proteales</taxon>
        <taxon>Nelumbonaceae</taxon>
        <taxon>Nelumbo</taxon>
    </lineage>
</organism>
<dbReference type="SUPFAM" id="SSF81923">
    <property type="entry name" value="Double Clp-N motif"/>
    <property type="match status" value="1"/>
</dbReference>
<keyword evidence="7" id="KW-1185">Reference proteome</keyword>
<dbReference type="AlphaFoldDB" id="A0A822XHW0"/>
<dbReference type="Gene3D" id="1.10.1780.10">
    <property type="entry name" value="Clp, N-terminal domain"/>
    <property type="match status" value="1"/>
</dbReference>
<keyword evidence="2" id="KW-0067">ATP-binding</keyword>
<evidence type="ECO:0000256" key="1">
    <source>
        <dbReference type="ARBA" id="ARBA00022741"/>
    </source>
</evidence>
<reference evidence="6 7" key="1">
    <citation type="journal article" date="2020" name="Mol. Biol. Evol.">
        <title>Distinct Expression and Methylation Patterns for Genes with Different Fates following a Single Whole-Genome Duplication in Flowering Plants.</title>
        <authorList>
            <person name="Shi T."/>
            <person name="Rahmani R.S."/>
            <person name="Gugger P.F."/>
            <person name="Wang M."/>
            <person name="Li H."/>
            <person name="Zhang Y."/>
            <person name="Li Z."/>
            <person name="Wang Q."/>
            <person name="Van de Peer Y."/>
            <person name="Marchal K."/>
            <person name="Chen J."/>
        </authorList>
    </citation>
    <scope>NUCLEOTIDE SEQUENCE [LARGE SCALE GENOMIC DNA]</scope>
    <source>
        <tissue evidence="6">Leaf</tissue>
    </source>
</reference>
<protein>
    <recommendedName>
        <fullName evidence="5">Clp R domain-containing protein</fullName>
    </recommendedName>
</protein>
<evidence type="ECO:0000313" key="7">
    <source>
        <dbReference type="Proteomes" id="UP000607653"/>
    </source>
</evidence>
<dbReference type="EMBL" id="DUZY01000001">
    <property type="protein sequence ID" value="DAD19273.1"/>
    <property type="molecule type" value="Genomic_DNA"/>
</dbReference>
<evidence type="ECO:0000256" key="3">
    <source>
        <dbReference type="PROSITE-ProRule" id="PRU01251"/>
    </source>
</evidence>
<dbReference type="InterPro" id="IPR004176">
    <property type="entry name" value="Clp_R_N"/>
</dbReference>
<evidence type="ECO:0000256" key="4">
    <source>
        <dbReference type="SAM" id="SignalP"/>
    </source>
</evidence>
<gene>
    <name evidence="6" type="ORF">HUJ06_020736</name>
</gene>
<keyword evidence="4" id="KW-0732">Signal</keyword>
<feature type="signal peptide" evidence="4">
    <location>
        <begin position="1"/>
        <end position="19"/>
    </location>
</feature>
<proteinExistence type="predicted"/>
<keyword evidence="3" id="KW-0677">Repeat</keyword>
<evidence type="ECO:0000256" key="2">
    <source>
        <dbReference type="ARBA" id="ARBA00022840"/>
    </source>
</evidence>